<feature type="domain" description="Cadherin" evidence="3">
    <location>
        <begin position="851"/>
        <end position="940"/>
    </location>
</feature>
<dbReference type="Gene3D" id="2.130.10.130">
    <property type="entry name" value="Integrin alpha, N-terminal"/>
    <property type="match status" value="2"/>
</dbReference>
<dbReference type="Pfam" id="PF13517">
    <property type="entry name" value="FG-GAP_3"/>
    <property type="match status" value="4"/>
</dbReference>
<feature type="signal peptide" evidence="2">
    <location>
        <begin position="1"/>
        <end position="21"/>
    </location>
</feature>
<dbReference type="Proteomes" id="UP001610063">
    <property type="component" value="Unassembled WGS sequence"/>
</dbReference>
<evidence type="ECO:0000313" key="4">
    <source>
        <dbReference type="EMBL" id="MFH6985487.1"/>
    </source>
</evidence>
<keyword evidence="1 2" id="KW-0732">Signal</keyword>
<dbReference type="InterPro" id="IPR015919">
    <property type="entry name" value="Cadherin-like_sf"/>
</dbReference>
<dbReference type="NCBIfam" id="TIGR04183">
    <property type="entry name" value="Por_Secre_tail"/>
    <property type="match status" value="1"/>
</dbReference>
<evidence type="ECO:0000313" key="5">
    <source>
        <dbReference type="Proteomes" id="UP001610063"/>
    </source>
</evidence>
<dbReference type="EMBL" id="JBIPKE010000020">
    <property type="protein sequence ID" value="MFH6985487.1"/>
    <property type="molecule type" value="Genomic_DNA"/>
</dbReference>
<dbReference type="PANTHER" id="PTHR44103:SF1">
    <property type="entry name" value="PROPROTEIN CONVERTASE P"/>
    <property type="match status" value="1"/>
</dbReference>
<evidence type="ECO:0000256" key="1">
    <source>
        <dbReference type="ARBA" id="ARBA00022729"/>
    </source>
</evidence>
<sequence length="1581" mass="169944">MKYSVLVVSVLIALNFSTAQTFTKSESLSSALTDVGFSNIAWGDYDQDGDEDLVINGISNAGNTCEIYRNEGGTLLNIEAEIAPFYGGSMDWGDFDGDGDLDLLITGMSDNGPLSIIYQNTNGIFQDIEANLIPIGQTGYSDARWGDYDADGDLDIAMSGSNIDFENDAYIYRNDNGVFVDTETNLEQIAGTVHWVDYDLDGDLDLFISGDGYFNIEARLYQYDNDTFTDTEFAFTGLTNAYQDWADYDGDGDPDLLISGQTVDLDVVCFIYRNDISNFINIEAPITGTLFGSVQWGDFDADDDLDILIAGDTTGQGTSIARIYENIDGTFYALSEEFPLTYYGEVKWADYDNDFDLDVLITGLSEEFSTPFSEFWVNSTDPNFGPDSLHLSNLKVNLSAGENTLIGDLSSHDLNTSDVLTFSLVYNAQASGIYNGAFHISENQLYVNNTRNMWAGTFPIIIGVTDGELTLTDTFNIQVVDDIIPIDEFVLDSANSAILPNLFFSEADWGDYDGDGDMDLVITGTPATISIYRNDEGVFTNIEAGLEMAEDGPVKWGDFDGDGDLDLAVGGSSKIYRNDEGSFVDIEANIVEVSSGAMAWGDYDGDGDLDLALSGITASSDKISKIYRNDDGIFVDTDSPLTGVSYGDLAWGDYDNDGDLDLALSGDGRFILYTIIYLNTDNTFSETISLEGLSESALNWGDYDNDGDLDLLAAGRNIDLTPRTIIYQNQNNTFVDTEAILPGVSFGHAEWGDYDHDGDLDILLVGDTGNSEYISTVLRNDGDGFTDTQAYLPQVTFGVAKWADVDGDSDLDVLVTGLNEISSDFALTQYWLNTINPNRSPSALRLSDTIVLQSSGENTQVGLLSTEDADADNLHTYTLIEGEGSTHNSLFKIQENALIILNAHLAAGEYFIRIQVSDSGGGTFENTLVVAVIDDVPPILIPSDTLFYLDPTGAVTLTANNIAGESYDPYSGTITMSMERGNFYCEDVGPQEVSISATDAHDNTTSEQVTISIADTLSPKVQDGALTLYLNAAGAAIITLDQSMALVSDNCGIMSTSVSQSEFSCENLGTQEITVTTEDHSGNSTQAPIQVTLLDTLAPIASLKTATVELKADGLTTMTFADLDNGSLDNCGIESSILSKDTFTCDDLGENEITVTLEDVSGNVTTATTLVTVTDLAAPVAHLKELTLSLNDLGTVTITSEDIDDGSTDNCGIESFILSKNTFTCEDLGENEITITLEDASGNVTTATTLVTVTDLVAPVARLKELTLSLNDLGTVSISSEDIDDGSTDSCGIESFILSKDTFTCEDLGENQITITLEDASGNVTTATTLVTVTDQMAPAAHLKELTLDLNDLGTATISSEDIDDGSTDNCGIESFVLSKDTFTCDDLGNNEVVITLTDKDGNTTVGSTIVTILDRNAPTAILQGLTIQLDPLGTATLTPEAVDNGSSDNCGLDQIKLSKETFGCDDIGTQEITVTLTDLSGNETSEVVNVIVVGNCDPLHMGGELEMSIWPNPADQLLRVSLRKDYISHTLSLSDVSGKTIANFPISQELMELDISALNPGIYFISIQGRGAQLIKFIKR</sequence>
<dbReference type="SUPFAM" id="SSF69318">
    <property type="entry name" value="Integrin alpha N-terminal domain"/>
    <property type="match status" value="2"/>
</dbReference>
<comment type="caution">
    <text evidence="4">The sequence shown here is derived from an EMBL/GenBank/DDBJ whole genome shotgun (WGS) entry which is preliminary data.</text>
</comment>
<dbReference type="InterPro" id="IPR028994">
    <property type="entry name" value="Integrin_alpha_N"/>
</dbReference>
<evidence type="ECO:0000256" key="2">
    <source>
        <dbReference type="SAM" id="SignalP"/>
    </source>
</evidence>
<dbReference type="InterPro" id="IPR013517">
    <property type="entry name" value="FG-GAP"/>
</dbReference>
<protein>
    <submittedName>
        <fullName evidence="4">T9SS type A sorting domain-containing protein</fullName>
    </submittedName>
</protein>
<name>A0ABW7NCY3_9BACT</name>
<keyword evidence="5" id="KW-1185">Reference proteome</keyword>
<dbReference type="SUPFAM" id="SSF52047">
    <property type="entry name" value="RNI-like"/>
    <property type="match status" value="1"/>
</dbReference>
<organism evidence="4 5">
    <name type="scientific">Marinoscillum luteum</name>
    <dbReference type="NCBI Taxonomy" id="861051"/>
    <lineage>
        <taxon>Bacteria</taxon>
        <taxon>Pseudomonadati</taxon>
        <taxon>Bacteroidota</taxon>
        <taxon>Cytophagia</taxon>
        <taxon>Cytophagales</taxon>
        <taxon>Reichenbachiellaceae</taxon>
        <taxon>Marinoscillum</taxon>
    </lineage>
</organism>
<evidence type="ECO:0000259" key="3">
    <source>
        <dbReference type="PROSITE" id="PS50268"/>
    </source>
</evidence>
<dbReference type="SUPFAM" id="SSF49313">
    <property type="entry name" value="Cadherin-like"/>
    <property type="match status" value="1"/>
</dbReference>
<accession>A0ABW7NCY3</accession>
<dbReference type="RefSeq" id="WP_395418934.1">
    <property type="nucleotide sequence ID" value="NZ_JBIPKE010000020.1"/>
</dbReference>
<dbReference type="InterPro" id="IPR026444">
    <property type="entry name" value="Secre_tail"/>
</dbReference>
<dbReference type="Pfam" id="PF18962">
    <property type="entry name" value="Por_Secre_tail"/>
    <property type="match status" value="1"/>
</dbReference>
<dbReference type="PROSITE" id="PS50268">
    <property type="entry name" value="CADHERIN_2"/>
    <property type="match status" value="1"/>
</dbReference>
<dbReference type="InterPro" id="IPR002126">
    <property type="entry name" value="Cadherin-like_dom"/>
</dbReference>
<dbReference type="PANTHER" id="PTHR44103">
    <property type="entry name" value="PROPROTEIN CONVERTASE P"/>
    <property type="match status" value="1"/>
</dbReference>
<gene>
    <name evidence="4" type="ORF">ACHKAR_18695</name>
</gene>
<feature type="chain" id="PRO_5047149335" evidence="2">
    <location>
        <begin position="22"/>
        <end position="1581"/>
    </location>
</feature>
<proteinExistence type="predicted"/>
<reference evidence="4 5" key="1">
    <citation type="journal article" date="2013" name="Int. J. Syst. Evol. Microbiol.">
        <title>Marinoscillum luteum sp. nov., isolated from marine sediment.</title>
        <authorList>
            <person name="Cha I.T."/>
            <person name="Park S.J."/>
            <person name="Kim S.J."/>
            <person name="Kim J.G."/>
            <person name="Jung M.Y."/>
            <person name="Shin K.S."/>
            <person name="Kwon K.K."/>
            <person name="Yang S.H."/>
            <person name="Seo Y.S."/>
            <person name="Rhee S.K."/>
        </authorList>
    </citation>
    <scope>NUCLEOTIDE SEQUENCE [LARGE SCALE GENOMIC DNA]</scope>
    <source>
        <strain evidence="4 5">KCTC 23939</strain>
    </source>
</reference>